<dbReference type="PIRSF" id="PIRSF010244">
    <property type="entry name" value="UCP010244_imp"/>
    <property type="match status" value="1"/>
</dbReference>
<evidence type="ECO:0008006" key="4">
    <source>
        <dbReference type="Google" id="ProtNLM"/>
    </source>
</evidence>
<dbReference type="AlphaFoldDB" id="K2NSA3"/>
<evidence type="ECO:0000313" key="3">
    <source>
        <dbReference type="Proteomes" id="UP000007374"/>
    </source>
</evidence>
<dbReference type="eggNOG" id="COG5436">
    <property type="taxonomic scope" value="Bacteria"/>
</dbReference>
<dbReference type="RefSeq" id="WP_009452170.1">
    <property type="nucleotide sequence ID" value="NZ_AMSI01000016.1"/>
</dbReference>
<accession>K2NSA3</accession>
<feature type="transmembrane region" description="Helical" evidence="1">
    <location>
        <begin position="7"/>
        <end position="29"/>
    </location>
</feature>
<keyword evidence="1" id="KW-1133">Transmembrane helix</keyword>
<dbReference type="Proteomes" id="UP000007374">
    <property type="component" value="Unassembled WGS sequence"/>
</dbReference>
<name>K2NSA3_9HYPH</name>
<dbReference type="OrthoDB" id="1346484at2"/>
<protein>
    <recommendedName>
        <fullName evidence="4">DUF1254 domain-containing protein</fullName>
    </recommendedName>
</protein>
<dbReference type="PATRIC" id="fig|1231190.3.peg.4088"/>
<organism evidence="2 3">
    <name type="scientific">Nitratireductor indicus C115</name>
    <dbReference type="NCBI Taxonomy" id="1231190"/>
    <lineage>
        <taxon>Bacteria</taxon>
        <taxon>Pseudomonadati</taxon>
        <taxon>Pseudomonadota</taxon>
        <taxon>Alphaproteobacteria</taxon>
        <taxon>Hyphomicrobiales</taxon>
        <taxon>Phyllobacteriaceae</taxon>
        <taxon>Nitratireductor</taxon>
    </lineage>
</organism>
<dbReference type="STRING" id="721133.SAMN05216176_103422"/>
<reference evidence="2 3" key="1">
    <citation type="journal article" date="2012" name="J. Bacteriol.">
        <title>Genome Sequence of Nitratireductor indicus Type Strain C115.</title>
        <authorList>
            <person name="Lai Q."/>
            <person name="Li G."/>
            <person name="Yu Z."/>
            <person name="Shao Z."/>
        </authorList>
    </citation>
    <scope>NUCLEOTIDE SEQUENCE [LARGE SCALE GENOMIC DNA]</scope>
    <source>
        <strain evidence="2 3">C115</strain>
    </source>
</reference>
<keyword evidence="3" id="KW-1185">Reference proteome</keyword>
<comment type="caution">
    <text evidence="2">The sequence shown here is derived from an EMBL/GenBank/DDBJ whole genome shotgun (WGS) entry which is preliminary data.</text>
</comment>
<dbReference type="InterPro" id="IPR014456">
    <property type="entry name" value="UCP010244_IM"/>
</dbReference>
<sequence>MFRALHILLLGLFGAVIVHIAILFLLPIYSERDVWSALANKADLYATVQLDQQRPDPALPRIDNPFFKAALCRFDLQDGMARITSAGRIPFWSISIYNRDGLNLFSLNDHSAAGAELDVVVLDPAQMLELRKGLPDELEHSVLIQAEVTEGVVLVRGFMPDESWRSAVASFLGSMNCSTY</sequence>
<gene>
    <name evidence="2" type="ORF">NA8A_19785</name>
</gene>
<proteinExistence type="predicted"/>
<dbReference type="EMBL" id="AMSI01000016">
    <property type="protein sequence ID" value="EKF40624.1"/>
    <property type="molecule type" value="Genomic_DNA"/>
</dbReference>
<evidence type="ECO:0000313" key="2">
    <source>
        <dbReference type="EMBL" id="EKF40624.1"/>
    </source>
</evidence>
<keyword evidence="1" id="KW-0472">Membrane</keyword>
<keyword evidence="1" id="KW-0812">Transmembrane</keyword>
<evidence type="ECO:0000256" key="1">
    <source>
        <dbReference type="SAM" id="Phobius"/>
    </source>
</evidence>